<organism evidence="1 2">
    <name type="scientific">Marinovum algicola</name>
    <dbReference type="NCBI Taxonomy" id="42444"/>
    <lineage>
        <taxon>Bacteria</taxon>
        <taxon>Pseudomonadati</taxon>
        <taxon>Pseudomonadota</taxon>
        <taxon>Alphaproteobacteria</taxon>
        <taxon>Rhodobacterales</taxon>
        <taxon>Roseobacteraceae</taxon>
        <taxon>Marinovum</taxon>
    </lineage>
</organism>
<accession>A0A975WF63</accession>
<dbReference type="GeneID" id="80821036"/>
<dbReference type="EMBL" id="FNYY01000032">
    <property type="protein sequence ID" value="SEK10256.1"/>
    <property type="molecule type" value="Genomic_DNA"/>
</dbReference>
<keyword evidence="2" id="KW-1185">Reference proteome</keyword>
<sequence length="85" mass="8983">MADTAQGLIEPRLRALICKHVMAGEDGAADNLHSALASPGECGLPGVLDRASFSDGGDEMLHDFHTEDHGPGTRILAEIAFNWGQ</sequence>
<comment type="caution">
    <text evidence="1">The sequence shown here is derived from an EMBL/GenBank/DDBJ whole genome shotgun (WGS) entry which is preliminary data.</text>
</comment>
<dbReference type="Proteomes" id="UP000182932">
    <property type="component" value="Unassembled WGS sequence"/>
</dbReference>
<evidence type="ECO:0000313" key="1">
    <source>
        <dbReference type="EMBL" id="SEK10256.1"/>
    </source>
</evidence>
<evidence type="ECO:0000313" key="2">
    <source>
        <dbReference type="Proteomes" id="UP000182932"/>
    </source>
</evidence>
<gene>
    <name evidence="1" type="ORF">SAMN04487940_13226</name>
</gene>
<reference evidence="1 2" key="1">
    <citation type="submission" date="2016-10" db="EMBL/GenBank/DDBJ databases">
        <authorList>
            <person name="Varghese N."/>
            <person name="Submissions S."/>
        </authorList>
    </citation>
    <scope>NUCLEOTIDE SEQUENCE [LARGE SCALE GENOMIC DNA]</scope>
    <source>
        <strain evidence="1 2">FF3</strain>
    </source>
</reference>
<dbReference type="AlphaFoldDB" id="A0A975WF63"/>
<protein>
    <submittedName>
        <fullName evidence="1">Uncharacterized protein</fullName>
    </submittedName>
</protein>
<proteinExistence type="predicted"/>
<name>A0A975WF63_9RHOB</name>
<dbReference type="RefSeq" id="WP_074840141.1">
    <property type="nucleotide sequence ID" value="NZ_FNYY01000032.1"/>
</dbReference>